<dbReference type="EMBL" id="SMNA01000002">
    <property type="protein sequence ID" value="TDE97254.1"/>
    <property type="molecule type" value="Genomic_DNA"/>
</dbReference>
<protein>
    <submittedName>
        <fullName evidence="6">Beta-glucosidase</fullName>
    </submittedName>
</protein>
<dbReference type="RefSeq" id="WP_133106181.1">
    <property type="nucleotide sequence ID" value="NZ_SMNA01000002.1"/>
</dbReference>
<dbReference type="Gene3D" id="2.60.40.10">
    <property type="entry name" value="Immunoglobulins"/>
    <property type="match status" value="1"/>
</dbReference>
<organism evidence="6 7">
    <name type="scientific">Occultella glacieicola</name>
    <dbReference type="NCBI Taxonomy" id="2518684"/>
    <lineage>
        <taxon>Bacteria</taxon>
        <taxon>Bacillati</taxon>
        <taxon>Actinomycetota</taxon>
        <taxon>Actinomycetes</taxon>
        <taxon>Micrococcales</taxon>
        <taxon>Ruaniaceae</taxon>
        <taxon>Occultella</taxon>
    </lineage>
</organism>
<dbReference type="InterPro" id="IPR036881">
    <property type="entry name" value="Glyco_hydro_3_C_sf"/>
</dbReference>
<comment type="similarity">
    <text evidence="1 4">Belongs to the glycosyl hydrolase 3 family.</text>
</comment>
<keyword evidence="2 4" id="KW-0378">Hydrolase</keyword>
<dbReference type="InterPro" id="IPR050288">
    <property type="entry name" value="Cellulose_deg_GH3"/>
</dbReference>
<evidence type="ECO:0000313" key="7">
    <source>
        <dbReference type="Proteomes" id="UP000504882"/>
    </source>
</evidence>
<dbReference type="InterPro" id="IPR036962">
    <property type="entry name" value="Glyco_hydro_3_N_sf"/>
</dbReference>
<dbReference type="Pfam" id="PF00933">
    <property type="entry name" value="Glyco_hydro_3"/>
    <property type="match status" value="1"/>
</dbReference>
<dbReference type="SUPFAM" id="SSF51445">
    <property type="entry name" value="(Trans)glycosidases"/>
    <property type="match status" value="1"/>
</dbReference>
<keyword evidence="3" id="KW-0119">Carbohydrate metabolism</keyword>
<keyword evidence="4" id="KW-0326">Glycosidase</keyword>
<dbReference type="PROSITE" id="PS00775">
    <property type="entry name" value="GLYCOSYL_HYDROL_F3"/>
    <property type="match status" value="1"/>
</dbReference>
<dbReference type="PANTHER" id="PTHR42715:SF10">
    <property type="entry name" value="BETA-GLUCOSIDASE"/>
    <property type="match status" value="1"/>
</dbReference>
<comment type="caution">
    <text evidence="6">The sequence shown here is derived from an EMBL/GenBank/DDBJ whole genome shotgun (WGS) entry which is preliminary data.</text>
</comment>
<dbReference type="Proteomes" id="UP000504882">
    <property type="component" value="Unassembled WGS sequence"/>
</dbReference>
<dbReference type="Gene3D" id="3.40.50.1700">
    <property type="entry name" value="Glycoside hydrolase family 3 C-terminal domain"/>
    <property type="match status" value="1"/>
</dbReference>
<dbReference type="InterPro" id="IPR017853">
    <property type="entry name" value="GH"/>
</dbReference>
<dbReference type="InterPro" id="IPR001764">
    <property type="entry name" value="Glyco_hydro_3_N"/>
</dbReference>
<evidence type="ECO:0000256" key="1">
    <source>
        <dbReference type="ARBA" id="ARBA00005336"/>
    </source>
</evidence>
<evidence type="ECO:0000256" key="4">
    <source>
        <dbReference type="RuleBase" id="RU361161"/>
    </source>
</evidence>
<proteinExistence type="inferred from homology"/>
<name>A0ABY2EBQ7_9MICO</name>
<feature type="domain" description="Fibronectin type III-like" evidence="5">
    <location>
        <begin position="602"/>
        <end position="672"/>
    </location>
</feature>
<dbReference type="Gene3D" id="3.20.20.300">
    <property type="entry name" value="Glycoside hydrolase, family 3, N-terminal domain"/>
    <property type="match status" value="1"/>
</dbReference>
<evidence type="ECO:0000313" key="6">
    <source>
        <dbReference type="EMBL" id="TDE97254.1"/>
    </source>
</evidence>
<sequence length="767" mass="80976">MVVTVSDIPRLLAELTLEEKASLLSGSDFWHTQAVDRLGIPAVMLTDGPHGLRKQAGATDHLGLNDSVPATCFPSAAGLGSTWDPDLLRRVGQALGAETLANDVAVLLGPGINMKRSPLCGRNFEYVAEDPHLAGELAAPLVEGIQSQGVGTSLKHFAANNQETDRMRISAEVDERTLREIYLPAFEKVVTRAQPWTVMCSYNRINGTYASQDPWLLTDVLRSEWGFEGLVVSDWGAVDDRVAGVAAGLDLEMPASDGINDARVVEAVRSGDLAEADLDRAVARVLHLVARSQAARAEPGTTDHEANHALAREAATRAAVLLKNDDGALPLERGSLPATTVVIGEMARTPRYQGAGSSQVNPTRLVSALDALREQGLDVPFAPGYVLAEASTAVGQERSDVDLRREAVELATGRTAVLFLGLPAIDESEGYDRAHLDLPASHIALLADVAAVADRTIVLLSNGSAVAVADWQEHADAILELWLGGQAGGPAAVDLLLGDAAPSGRLAESIPERLADVPAQLNFPGENGVVRYGEGIFIGYRGLDATGAAVSYPFGHGLTYTTFAYADLAVDGGPVTEATGADDVVVRVRAVVTNTGGRAGAAVPQLYVGRPDSLLARAPRELRGFARLELAPGESRPVEFTLTRRDLSHWDTVTRGWSVEPGALEVSVGASSRDLPLRAVLPLEAPARRAPLTGYSTIGEWVADPEAGPALIGAMGEFGAMFGPDSPDASMAAFLTSMPVVKVPLMGMSRALTVETLEDLIARYGTR</sequence>
<evidence type="ECO:0000259" key="5">
    <source>
        <dbReference type="SMART" id="SM01217"/>
    </source>
</evidence>
<dbReference type="PRINTS" id="PR00133">
    <property type="entry name" value="GLHYDRLASE3"/>
</dbReference>
<reference evidence="6 7" key="1">
    <citation type="submission" date="2019-03" db="EMBL/GenBank/DDBJ databases">
        <title>Genomic features of bacteria from cold environments.</title>
        <authorList>
            <person name="Shen L."/>
        </authorList>
    </citation>
    <scope>NUCLEOTIDE SEQUENCE [LARGE SCALE GENOMIC DNA]</scope>
    <source>
        <strain evidence="7">T3246-1</strain>
    </source>
</reference>
<dbReference type="Pfam" id="PF01915">
    <property type="entry name" value="Glyco_hydro_3_C"/>
    <property type="match status" value="1"/>
</dbReference>
<dbReference type="InterPro" id="IPR026891">
    <property type="entry name" value="Fn3-like"/>
</dbReference>
<gene>
    <name evidence="6" type="ORF">EXU48_03320</name>
</gene>
<dbReference type="SMART" id="SM01217">
    <property type="entry name" value="Fn3_like"/>
    <property type="match status" value="1"/>
</dbReference>
<evidence type="ECO:0000256" key="2">
    <source>
        <dbReference type="ARBA" id="ARBA00022801"/>
    </source>
</evidence>
<dbReference type="InterPro" id="IPR002772">
    <property type="entry name" value="Glyco_hydro_3_C"/>
</dbReference>
<dbReference type="InterPro" id="IPR013783">
    <property type="entry name" value="Ig-like_fold"/>
</dbReference>
<dbReference type="SUPFAM" id="SSF52279">
    <property type="entry name" value="Beta-D-glucan exohydrolase, C-terminal domain"/>
    <property type="match status" value="1"/>
</dbReference>
<dbReference type="Pfam" id="PF14310">
    <property type="entry name" value="Fn3-like"/>
    <property type="match status" value="1"/>
</dbReference>
<dbReference type="PANTHER" id="PTHR42715">
    <property type="entry name" value="BETA-GLUCOSIDASE"/>
    <property type="match status" value="1"/>
</dbReference>
<accession>A0ABY2EBQ7</accession>
<keyword evidence="7" id="KW-1185">Reference proteome</keyword>
<evidence type="ECO:0000256" key="3">
    <source>
        <dbReference type="ARBA" id="ARBA00023277"/>
    </source>
</evidence>
<dbReference type="InterPro" id="IPR019800">
    <property type="entry name" value="Glyco_hydro_3_AS"/>
</dbReference>